<proteinExistence type="inferred from homology"/>
<feature type="transmembrane region" description="Helical" evidence="8">
    <location>
        <begin position="261"/>
        <end position="279"/>
    </location>
</feature>
<feature type="transmembrane region" description="Helical" evidence="8">
    <location>
        <begin position="69"/>
        <end position="90"/>
    </location>
</feature>
<dbReference type="Pfam" id="PF01925">
    <property type="entry name" value="TauE"/>
    <property type="match status" value="1"/>
</dbReference>
<feature type="transmembrane region" description="Helical" evidence="8">
    <location>
        <begin position="169"/>
        <end position="197"/>
    </location>
</feature>
<dbReference type="EMBL" id="JAAGXA010000004">
    <property type="protein sequence ID" value="NEN77985.1"/>
    <property type="molecule type" value="Genomic_DNA"/>
</dbReference>
<evidence type="ECO:0000256" key="6">
    <source>
        <dbReference type="ARBA" id="ARBA00022989"/>
    </source>
</evidence>
<evidence type="ECO:0000256" key="7">
    <source>
        <dbReference type="ARBA" id="ARBA00023136"/>
    </source>
</evidence>
<keyword evidence="3" id="KW-0813">Transport</keyword>
<evidence type="ECO:0000313" key="9">
    <source>
        <dbReference type="EMBL" id="NEN77985.1"/>
    </source>
</evidence>
<comment type="similarity">
    <text evidence="2 8">Belongs to the 4-toluene sulfonate uptake permease (TSUP) (TC 2.A.102) family.</text>
</comment>
<feature type="transmembrane region" description="Helical" evidence="8">
    <location>
        <begin position="34"/>
        <end position="57"/>
    </location>
</feature>
<accession>A0A6P0HK17</accession>
<evidence type="ECO:0000256" key="5">
    <source>
        <dbReference type="ARBA" id="ARBA00022692"/>
    </source>
</evidence>
<evidence type="ECO:0000256" key="2">
    <source>
        <dbReference type="ARBA" id="ARBA00009142"/>
    </source>
</evidence>
<evidence type="ECO:0000256" key="4">
    <source>
        <dbReference type="ARBA" id="ARBA00022475"/>
    </source>
</evidence>
<keyword evidence="5 8" id="KW-0812">Transmembrane</keyword>
<evidence type="ECO:0000256" key="3">
    <source>
        <dbReference type="ARBA" id="ARBA00022448"/>
    </source>
</evidence>
<name>A0A6P0HK17_9ACTN</name>
<dbReference type="InterPro" id="IPR052017">
    <property type="entry name" value="TSUP"/>
</dbReference>
<dbReference type="AlphaFoldDB" id="A0A6P0HK17"/>
<keyword evidence="6 8" id="KW-1133">Transmembrane helix</keyword>
<evidence type="ECO:0000313" key="10">
    <source>
        <dbReference type="Proteomes" id="UP000468687"/>
    </source>
</evidence>
<sequence>MEARTPRYTGRGRRGTIARALRGGSTGRVDVDALWVLLAGFGAGVLTATVGVASLLSFPVLVALGLPPVTANVSTTIGLVPAGLGAAAGFRDELRAHPRLTAQLLGLTAVAGIAGAALLVLLPAGVFEAIVPWLILGTCALVALQPRIAAWLRARRGEDREARLRLTPLVVGCVLLVGVYGGYFGAGAGVMMLAVLALSLDIEFHVAGALRTLTVMAANITAGVVFALVADVDWGVVGLLAVGSVVGGYTGARIAKRLPVAWLRAAIVVAGTASALAMLR</sequence>
<keyword evidence="10" id="KW-1185">Reference proteome</keyword>
<comment type="subcellular location">
    <subcellularLocation>
        <location evidence="1 8">Cell membrane</location>
        <topology evidence="1 8">Multi-pass membrane protein</topology>
    </subcellularLocation>
</comment>
<keyword evidence="7 8" id="KW-0472">Membrane</keyword>
<evidence type="ECO:0000256" key="8">
    <source>
        <dbReference type="RuleBase" id="RU363041"/>
    </source>
</evidence>
<organism evidence="9 10">
    <name type="scientific">Nocardioides zeae</name>
    <dbReference type="NCBI Taxonomy" id="1457234"/>
    <lineage>
        <taxon>Bacteria</taxon>
        <taxon>Bacillati</taxon>
        <taxon>Actinomycetota</taxon>
        <taxon>Actinomycetes</taxon>
        <taxon>Propionibacteriales</taxon>
        <taxon>Nocardioidaceae</taxon>
        <taxon>Nocardioides</taxon>
    </lineage>
</organism>
<feature type="transmembrane region" description="Helical" evidence="8">
    <location>
        <begin position="209"/>
        <end position="229"/>
    </location>
</feature>
<feature type="transmembrane region" description="Helical" evidence="8">
    <location>
        <begin position="130"/>
        <end position="148"/>
    </location>
</feature>
<reference evidence="9 10" key="1">
    <citation type="journal article" date="2014" name="Int. J. Syst. Evol. Microbiol.">
        <title>Nocardioides zeae sp. nov., isolated from the stem of Zea mays.</title>
        <authorList>
            <person name="Glaeser S.P."/>
            <person name="McInroy J.A."/>
            <person name="Busse H.J."/>
            <person name="Kampfer P."/>
        </authorList>
    </citation>
    <scope>NUCLEOTIDE SEQUENCE [LARGE SCALE GENOMIC DNA]</scope>
    <source>
        <strain evidence="9 10">JCM 30728</strain>
    </source>
</reference>
<feature type="transmembrane region" description="Helical" evidence="8">
    <location>
        <begin position="236"/>
        <end position="255"/>
    </location>
</feature>
<dbReference type="InterPro" id="IPR002781">
    <property type="entry name" value="TM_pro_TauE-like"/>
</dbReference>
<dbReference type="PANTHER" id="PTHR30269">
    <property type="entry name" value="TRANSMEMBRANE PROTEIN YFCA"/>
    <property type="match status" value="1"/>
</dbReference>
<feature type="transmembrane region" description="Helical" evidence="8">
    <location>
        <begin position="102"/>
        <end position="124"/>
    </location>
</feature>
<dbReference type="PANTHER" id="PTHR30269:SF0">
    <property type="entry name" value="MEMBRANE TRANSPORTER PROTEIN YFCA-RELATED"/>
    <property type="match status" value="1"/>
</dbReference>
<evidence type="ECO:0000256" key="1">
    <source>
        <dbReference type="ARBA" id="ARBA00004651"/>
    </source>
</evidence>
<protein>
    <recommendedName>
        <fullName evidence="8">Probable membrane transporter protein</fullName>
    </recommendedName>
</protein>
<gene>
    <name evidence="9" type="ORF">G3T38_06815</name>
</gene>
<dbReference type="GO" id="GO:0005886">
    <property type="term" value="C:plasma membrane"/>
    <property type="evidence" value="ECO:0007669"/>
    <property type="project" value="UniProtKB-SubCell"/>
</dbReference>
<comment type="caution">
    <text evidence="9">The sequence shown here is derived from an EMBL/GenBank/DDBJ whole genome shotgun (WGS) entry which is preliminary data.</text>
</comment>
<keyword evidence="4 8" id="KW-1003">Cell membrane</keyword>
<dbReference type="Proteomes" id="UP000468687">
    <property type="component" value="Unassembled WGS sequence"/>
</dbReference>